<name>A0ACC0V397_9HYPO</name>
<gene>
    <name evidence="1" type="ORF">N3K66_005127</name>
</gene>
<protein>
    <submittedName>
        <fullName evidence="1">Uncharacterized protein</fullName>
    </submittedName>
</protein>
<comment type="caution">
    <text evidence="1">The sequence shown here is derived from an EMBL/GenBank/DDBJ whole genome shotgun (WGS) entry which is preliminary data.</text>
</comment>
<organism evidence="1 2">
    <name type="scientific">Trichothecium roseum</name>
    <dbReference type="NCBI Taxonomy" id="47278"/>
    <lineage>
        <taxon>Eukaryota</taxon>
        <taxon>Fungi</taxon>
        <taxon>Dikarya</taxon>
        <taxon>Ascomycota</taxon>
        <taxon>Pezizomycotina</taxon>
        <taxon>Sordariomycetes</taxon>
        <taxon>Hypocreomycetidae</taxon>
        <taxon>Hypocreales</taxon>
        <taxon>Hypocreales incertae sedis</taxon>
        <taxon>Trichothecium</taxon>
    </lineage>
</organism>
<evidence type="ECO:0000313" key="1">
    <source>
        <dbReference type="EMBL" id="KAI9900865.1"/>
    </source>
</evidence>
<keyword evidence="2" id="KW-1185">Reference proteome</keyword>
<dbReference type="Proteomes" id="UP001163324">
    <property type="component" value="Chromosome 4"/>
</dbReference>
<reference evidence="1" key="1">
    <citation type="submission" date="2022-10" db="EMBL/GenBank/DDBJ databases">
        <title>Complete Genome of Trichothecium roseum strain YXFP-22015, a Plant Pathogen Isolated from Citrus.</title>
        <authorList>
            <person name="Wang Y."/>
            <person name="Zhu L."/>
        </authorList>
    </citation>
    <scope>NUCLEOTIDE SEQUENCE</scope>
    <source>
        <strain evidence="1">YXFP-22015</strain>
    </source>
</reference>
<dbReference type="EMBL" id="CM047943">
    <property type="protein sequence ID" value="KAI9900865.1"/>
    <property type="molecule type" value="Genomic_DNA"/>
</dbReference>
<evidence type="ECO:0000313" key="2">
    <source>
        <dbReference type="Proteomes" id="UP001163324"/>
    </source>
</evidence>
<accession>A0ACC0V397</accession>
<sequence length="137" mass="14332">MQFSAIFSLAAIFSVAAADSVSYDTGYDLGQRSLSVIACSDGQNGLMTRYGWETQADIPTFPFIGGVAGIAHNSPDCGKCYRIQYQENSIAVLAIDSSSSGFNLGLNAMDALTNGQGEELGRVEATVTAVDVSECGI</sequence>
<proteinExistence type="predicted"/>